<evidence type="ECO:0000256" key="2">
    <source>
        <dbReference type="ARBA" id="ARBA00023125"/>
    </source>
</evidence>
<dbReference type="EMBL" id="FXTJ01000020">
    <property type="protein sequence ID" value="SMO99872.1"/>
    <property type="molecule type" value="Genomic_DNA"/>
</dbReference>
<dbReference type="PANTHER" id="PTHR33154:SF18">
    <property type="entry name" value="ARSENICAL RESISTANCE OPERON REPRESSOR"/>
    <property type="match status" value="1"/>
</dbReference>
<dbReference type="AlphaFoldDB" id="A0A521FUS6"/>
<dbReference type="GO" id="GO:0003677">
    <property type="term" value="F:DNA binding"/>
    <property type="evidence" value="ECO:0007669"/>
    <property type="project" value="UniProtKB-KW"/>
</dbReference>
<keyword evidence="1" id="KW-0805">Transcription regulation</keyword>
<dbReference type="SUPFAM" id="SSF46785">
    <property type="entry name" value="Winged helix' DNA-binding domain"/>
    <property type="match status" value="1"/>
</dbReference>
<keyword evidence="6" id="KW-1185">Reference proteome</keyword>
<evidence type="ECO:0000259" key="4">
    <source>
        <dbReference type="PROSITE" id="PS50987"/>
    </source>
</evidence>
<proteinExistence type="predicted"/>
<dbReference type="CDD" id="cd00090">
    <property type="entry name" value="HTH_ARSR"/>
    <property type="match status" value="1"/>
</dbReference>
<dbReference type="RefSeq" id="WP_142461236.1">
    <property type="nucleotide sequence ID" value="NZ_FXTJ01000020.1"/>
</dbReference>
<accession>A0A521FUS6</accession>
<organism evidence="5 6">
    <name type="scientific">Geodermatophilus aquaeductus</name>
    <dbReference type="NCBI Taxonomy" id="1564161"/>
    <lineage>
        <taxon>Bacteria</taxon>
        <taxon>Bacillati</taxon>
        <taxon>Actinomycetota</taxon>
        <taxon>Actinomycetes</taxon>
        <taxon>Geodermatophilales</taxon>
        <taxon>Geodermatophilaceae</taxon>
        <taxon>Geodermatophilus</taxon>
    </lineage>
</organism>
<dbReference type="PROSITE" id="PS50987">
    <property type="entry name" value="HTH_ARSR_2"/>
    <property type="match status" value="1"/>
</dbReference>
<dbReference type="SMART" id="SM00418">
    <property type="entry name" value="HTH_ARSR"/>
    <property type="match status" value="1"/>
</dbReference>
<dbReference type="NCBIfam" id="NF033788">
    <property type="entry name" value="HTH_metalloreg"/>
    <property type="match status" value="1"/>
</dbReference>
<sequence>MSVDVASCAPLVREALTAEQATDLSRVLKAVADPARLRLLSLVAAHEGGEACVCDLTEPLGLSQPTVSHHLKVLVDAGLLTREKRGVWAWFRLVPGALDALAAVLSSAGTAGGSRTDRSSSC</sequence>
<feature type="domain" description="HTH arsR-type" evidence="4">
    <location>
        <begin position="16"/>
        <end position="113"/>
    </location>
</feature>
<dbReference type="InterPro" id="IPR011991">
    <property type="entry name" value="ArsR-like_HTH"/>
</dbReference>
<dbReference type="InterPro" id="IPR018334">
    <property type="entry name" value="ArsR_HTH"/>
</dbReference>
<dbReference type="PRINTS" id="PR00778">
    <property type="entry name" value="HTHARSR"/>
</dbReference>
<dbReference type="Proteomes" id="UP000317484">
    <property type="component" value="Unassembled WGS sequence"/>
</dbReference>
<evidence type="ECO:0000256" key="1">
    <source>
        <dbReference type="ARBA" id="ARBA00023015"/>
    </source>
</evidence>
<reference evidence="5 6" key="1">
    <citation type="submission" date="2017-05" db="EMBL/GenBank/DDBJ databases">
        <authorList>
            <person name="Varghese N."/>
            <person name="Submissions S."/>
        </authorList>
    </citation>
    <scope>NUCLEOTIDE SEQUENCE [LARGE SCALE GENOMIC DNA]</scope>
    <source>
        <strain evidence="5 6">DSM 46834</strain>
    </source>
</reference>
<evidence type="ECO:0000313" key="6">
    <source>
        <dbReference type="Proteomes" id="UP000317484"/>
    </source>
</evidence>
<evidence type="ECO:0000313" key="5">
    <source>
        <dbReference type="EMBL" id="SMO99872.1"/>
    </source>
</evidence>
<gene>
    <name evidence="5" type="ORF">SAMN06273567_12010</name>
</gene>
<evidence type="ECO:0000256" key="3">
    <source>
        <dbReference type="ARBA" id="ARBA00023163"/>
    </source>
</evidence>
<dbReference type="InterPro" id="IPR001845">
    <property type="entry name" value="HTH_ArsR_DNA-bd_dom"/>
</dbReference>
<name>A0A521FUS6_9ACTN</name>
<dbReference type="Pfam" id="PF01022">
    <property type="entry name" value="HTH_5"/>
    <property type="match status" value="1"/>
</dbReference>
<protein>
    <submittedName>
        <fullName evidence="5">Transcriptional regulator, ArsR family</fullName>
    </submittedName>
</protein>
<dbReference type="PROSITE" id="PS00846">
    <property type="entry name" value="HTH_ARSR_1"/>
    <property type="match status" value="1"/>
</dbReference>
<dbReference type="PANTHER" id="PTHR33154">
    <property type="entry name" value="TRANSCRIPTIONAL REGULATOR, ARSR FAMILY"/>
    <property type="match status" value="1"/>
</dbReference>
<dbReference type="GO" id="GO:0003700">
    <property type="term" value="F:DNA-binding transcription factor activity"/>
    <property type="evidence" value="ECO:0007669"/>
    <property type="project" value="InterPro"/>
</dbReference>
<keyword evidence="2" id="KW-0238">DNA-binding</keyword>
<keyword evidence="3" id="KW-0804">Transcription</keyword>
<dbReference type="InterPro" id="IPR036390">
    <property type="entry name" value="WH_DNA-bd_sf"/>
</dbReference>
<dbReference type="Gene3D" id="1.10.10.10">
    <property type="entry name" value="Winged helix-like DNA-binding domain superfamily/Winged helix DNA-binding domain"/>
    <property type="match status" value="1"/>
</dbReference>
<dbReference type="InterPro" id="IPR051081">
    <property type="entry name" value="HTH_MetalResp_TranReg"/>
</dbReference>
<dbReference type="InterPro" id="IPR036388">
    <property type="entry name" value="WH-like_DNA-bd_sf"/>
</dbReference>